<dbReference type="EMBL" id="SWLG01000022">
    <property type="protein sequence ID" value="TLS35397.1"/>
    <property type="molecule type" value="Genomic_DNA"/>
</dbReference>
<proteinExistence type="predicted"/>
<name>A0A5R9EWI0_9BACL</name>
<evidence type="ECO:0000256" key="1">
    <source>
        <dbReference type="SAM" id="Phobius"/>
    </source>
</evidence>
<sequence length="333" mass="38725">MINNNDPAIELTANEISNIWAGYLKSSMELRFFEHFLSTTKDKDIKKVVEKMFNFSQKKINELKKIFNKDHLAVPLGFTEKDIRDDAEKVFSDQLILFFCNDLTMLSMITYPSALSDCTRKDIRDYFQMSIEHNIKIQNEITELMLSKGIYLKPPQVSINSELDFVENVSYLNGFFGGSRPVNTAEIANLSRIIQRAQFSKMIFVGFSQLATEKEVKKYFRKGRDELEKVSDALREILDDENIPVSSSSDYKLYDVKMSPFSDKLMMFYVNTCLGMFCFIMISQAMTSCLRTDIIFELNKISKDMQKYYSQGLLLLIKEKWIEQPPQPVNRKI</sequence>
<evidence type="ECO:0000313" key="2">
    <source>
        <dbReference type="EMBL" id="TLS35397.1"/>
    </source>
</evidence>
<feature type="transmembrane region" description="Helical" evidence="1">
    <location>
        <begin position="266"/>
        <end position="286"/>
    </location>
</feature>
<dbReference type="Gene3D" id="1.20.1260.10">
    <property type="match status" value="2"/>
</dbReference>
<dbReference type="Pfam" id="PF11553">
    <property type="entry name" value="DUF3231"/>
    <property type="match status" value="2"/>
</dbReference>
<protein>
    <submittedName>
        <fullName evidence="2">DUF3231 family protein</fullName>
    </submittedName>
</protein>
<dbReference type="InterPro" id="IPR012347">
    <property type="entry name" value="Ferritin-like"/>
</dbReference>
<gene>
    <name evidence="2" type="ORF">FCL54_20590</name>
</gene>
<keyword evidence="1" id="KW-0812">Transmembrane</keyword>
<dbReference type="OrthoDB" id="1675670at2"/>
<dbReference type="RefSeq" id="WP_138129018.1">
    <property type="nucleotide sequence ID" value="NZ_SWLG01000022.1"/>
</dbReference>
<organism evidence="2 3">
    <name type="scientific">Exobacillus caeni</name>
    <dbReference type="NCBI Taxonomy" id="2574798"/>
    <lineage>
        <taxon>Bacteria</taxon>
        <taxon>Bacillati</taxon>
        <taxon>Bacillota</taxon>
        <taxon>Bacilli</taxon>
        <taxon>Bacillales</taxon>
        <taxon>Guptibacillaceae</taxon>
        <taxon>Exobacillus</taxon>
    </lineage>
</organism>
<keyword evidence="3" id="KW-1185">Reference proteome</keyword>
<evidence type="ECO:0000313" key="3">
    <source>
        <dbReference type="Proteomes" id="UP000308230"/>
    </source>
</evidence>
<comment type="caution">
    <text evidence="2">The sequence shown here is derived from an EMBL/GenBank/DDBJ whole genome shotgun (WGS) entry which is preliminary data.</text>
</comment>
<dbReference type="Proteomes" id="UP000308230">
    <property type="component" value="Unassembled WGS sequence"/>
</dbReference>
<keyword evidence="1" id="KW-1133">Transmembrane helix</keyword>
<dbReference type="AlphaFoldDB" id="A0A5R9EWI0"/>
<accession>A0A5R9EWI0</accession>
<dbReference type="InterPro" id="IPR021617">
    <property type="entry name" value="DUF3231"/>
</dbReference>
<reference evidence="2 3" key="1">
    <citation type="submission" date="2019-04" db="EMBL/GenBank/DDBJ databases">
        <title>Bacillus caeni sp. nov., a bacterium isolated from mangrove sediment.</title>
        <authorList>
            <person name="Huang H."/>
            <person name="Mo K."/>
            <person name="Hu Y."/>
        </authorList>
    </citation>
    <scope>NUCLEOTIDE SEQUENCE [LARGE SCALE GENOMIC DNA]</scope>
    <source>
        <strain evidence="2 3">HB172195</strain>
    </source>
</reference>
<keyword evidence="1" id="KW-0472">Membrane</keyword>